<evidence type="ECO:0000256" key="1">
    <source>
        <dbReference type="ARBA" id="ARBA00004412"/>
    </source>
</evidence>
<gene>
    <name evidence="8" type="ORF">Poli38472_001689</name>
</gene>
<evidence type="ECO:0000256" key="3">
    <source>
        <dbReference type="ARBA" id="ARBA00004603"/>
    </source>
</evidence>
<dbReference type="GO" id="GO:0005770">
    <property type="term" value="C:late endosome"/>
    <property type="evidence" value="ECO:0007669"/>
    <property type="project" value="UniProtKB-SubCell"/>
</dbReference>
<dbReference type="Pfam" id="PF00169">
    <property type="entry name" value="PH"/>
    <property type="match status" value="1"/>
</dbReference>
<dbReference type="GO" id="GO:0007034">
    <property type="term" value="P:vacuolar transport"/>
    <property type="evidence" value="ECO:0007669"/>
    <property type="project" value="TreeGrafter"/>
</dbReference>
<evidence type="ECO:0000256" key="5">
    <source>
        <dbReference type="ARBA" id="ARBA00023329"/>
    </source>
</evidence>
<feature type="domain" description="PH" evidence="7">
    <location>
        <begin position="209"/>
        <end position="325"/>
    </location>
</feature>
<feature type="region of interest" description="Disordered" evidence="6">
    <location>
        <begin position="462"/>
        <end position="484"/>
    </location>
</feature>
<dbReference type="GO" id="GO:0005769">
    <property type="term" value="C:early endosome"/>
    <property type="evidence" value="ECO:0007669"/>
    <property type="project" value="UniProtKB-SubCell"/>
</dbReference>
<dbReference type="PANTHER" id="PTHR13364:SF6">
    <property type="entry name" value="SPERMATOGENESIS-DEFECTIVE PROTEIN 39 HOMOLOG"/>
    <property type="match status" value="1"/>
</dbReference>
<dbReference type="SUPFAM" id="SSF50729">
    <property type="entry name" value="PH domain-like"/>
    <property type="match status" value="1"/>
</dbReference>
<dbReference type="AlphaFoldDB" id="A0A8K1CWI3"/>
<evidence type="ECO:0000256" key="2">
    <source>
        <dbReference type="ARBA" id="ARBA00004541"/>
    </source>
</evidence>
<keyword evidence="9" id="KW-1185">Reference proteome</keyword>
<organism evidence="8 9">
    <name type="scientific">Pythium oligandrum</name>
    <name type="common">Mycoparasitic fungus</name>
    <dbReference type="NCBI Taxonomy" id="41045"/>
    <lineage>
        <taxon>Eukaryota</taxon>
        <taxon>Sar</taxon>
        <taxon>Stramenopiles</taxon>
        <taxon>Oomycota</taxon>
        <taxon>Peronosporomycetes</taxon>
        <taxon>Pythiales</taxon>
        <taxon>Pythiaceae</taxon>
        <taxon>Pythium</taxon>
    </lineage>
</organism>
<evidence type="ECO:0000259" key="7">
    <source>
        <dbReference type="PROSITE" id="PS50003"/>
    </source>
</evidence>
<dbReference type="InterPro" id="IPR040057">
    <property type="entry name" value="Spe-39"/>
</dbReference>
<proteinExistence type="predicted"/>
<comment type="subcellular location">
    <subcellularLocation>
        <location evidence="2">Cytoplasmic vesicle</location>
    </subcellularLocation>
    <subcellularLocation>
        <location evidence="1">Early endosome</location>
    </subcellularLocation>
    <subcellularLocation>
        <location evidence="3">Late endosome</location>
    </subcellularLocation>
</comment>
<dbReference type="InterPro" id="IPR011993">
    <property type="entry name" value="PH-like_dom_sf"/>
</dbReference>
<sequence>MNAEDVVAQLFAVRMGLQAPTDVPNGPVLRGYRDLFQVPRLMAYPQKTRLLAAAEGTRCAGVVMDVLLFLSQTMTRDAFQRELAKHPIARQHWVQYETKTTRTSSTMGGDSEQSMIAMEADVSRILSIMLSTKVKHQDMAMTLLDLVFGDRQMPLHANVIVAKEVLRVAKRTRPYKIPQWGLELLEEFITLSEIQLETEKMDSFNAPSVQTMAAYLDKRARGANKLNANWRMRYFTLDATELSYCKHDAEKLSQSKNPFLDKRKKGSVMLVRGMPVTPLNYSGKVSKRPYCIQVGSEKDRNSVIIDACTPVTQAQWINALSANIRRLDLDPRWLHYPRPSVYRMSVQGLLRYGLLYHHEKDPRHVPSHPLRLQETFKLDDKRLAFASVVSCARMNEWSRLEGMLNNQTQKKGTLFQTPSEATPVIGYGPILDVLTSHRAPLGLVSKVEALYAKHEAKKPGWTCREKANDGATGLEASPPRASVA</sequence>
<dbReference type="PROSITE" id="PS50003">
    <property type="entry name" value="PH_DOMAIN"/>
    <property type="match status" value="1"/>
</dbReference>
<dbReference type="PANTHER" id="PTHR13364">
    <property type="entry name" value="DEFECTIVE SPERMATOGENESIS PROTEIN 39"/>
    <property type="match status" value="1"/>
</dbReference>
<keyword evidence="5" id="KW-0968">Cytoplasmic vesicle</keyword>
<comment type="caution">
    <text evidence="8">The sequence shown here is derived from an EMBL/GenBank/DDBJ whole genome shotgun (WGS) entry which is preliminary data.</text>
</comment>
<dbReference type="SMART" id="SM00233">
    <property type="entry name" value="PH"/>
    <property type="match status" value="1"/>
</dbReference>
<dbReference type="InterPro" id="IPR001849">
    <property type="entry name" value="PH_domain"/>
</dbReference>
<dbReference type="GO" id="GO:0006886">
    <property type="term" value="P:intracellular protein transport"/>
    <property type="evidence" value="ECO:0007669"/>
    <property type="project" value="TreeGrafter"/>
</dbReference>
<evidence type="ECO:0000313" key="9">
    <source>
        <dbReference type="Proteomes" id="UP000794436"/>
    </source>
</evidence>
<keyword evidence="4" id="KW-0967">Endosome</keyword>
<name>A0A8K1CWI3_PYTOL</name>
<reference evidence="8" key="1">
    <citation type="submission" date="2019-03" db="EMBL/GenBank/DDBJ databases">
        <title>Long read genome sequence of the mycoparasitic Pythium oligandrum ATCC 38472 isolated from sugarbeet rhizosphere.</title>
        <authorList>
            <person name="Gaulin E."/>
        </authorList>
    </citation>
    <scope>NUCLEOTIDE SEQUENCE</scope>
    <source>
        <strain evidence="8">ATCC 38472_TT</strain>
    </source>
</reference>
<evidence type="ECO:0000256" key="6">
    <source>
        <dbReference type="SAM" id="MobiDB-lite"/>
    </source>
</evidence>
<dbReference type="OrthoDB" id="61523at2759"/>
<protein>
    <recommendedName>
        <fullName evidence="7">PH domain-containing protein</fullName>
    </recommendedName>
</protein>
<evidence type="ECO:0000256" key="4">
    <source>
        <dbReference type="ARBA" id="ARBA00022753"/>
    </source>
</evidence>
<dbReference type="EMBL" id="SPLM01000001">
    <property type="protein sequence ID" value="TMW69533.1"/>
    <property type="molecule type" value="Genomic_DNA"/>
</dbReference>
<dbReference type="Gene3D" id="2.30.29.30">
    <property type="entry name" value="Pleckstrin-homology domain (PH domain)/Phosphotyrosine-binding domain (PTB)"/>
    <property type="match status" value="1"/>
</dbReference>
<dbReference type="Proteomes" id="UP000794436">
    <property type="component" value="Unassembled WGS sequence"/>
</dbReference>
<evidence type="ECO:0000313" key="8">
    <source>
        <dbReference type="EMBL" id="TMW69533.1"/>
    </source>
</evidence>
<accession>A0A8K1CWI3</accession>